<dbReference type="RefSeq" id="WP_144704312.1">
    <property type="nucleotide sequence ID" value="NZ_VNJJ01000009.1"/>
</dbReference>
<keyword evidence="2" id="KW-1185">Reference proteome</keyword>
<dbReference type="Pfam" id="PF08868">
    <property type="entry name" value="YugN"/>
    <property type="match status" value="1"/>
</dbReference>
<dbReference type="EMBL" id="VNJJ01000009">
    <property type="protein sequence ID" value="TVX98352.1"/>
    <property type="molecule type" value="Genomic_DNA"/>
</dbReference>
<reference evidence="1 2" key="1">
    <citation type="submission" date="2019-07" db="EMBL/GenBank/DDBJ databases">
        <authorList>
            <person name="Kim J."/>
        </authorList>
    </citation>
    <scope>NUCLEOTIDE SEQUENCE [LARGE SCALE GENOMIC DNA]</scope>
    <source>
        <strain evidence="1 2">G13</strain>
    </source>
</reference>
<accession>A0A559JEP2</accession>
<proteinExistence type="predicted"/>
<dbReference type="OrthoDB" id="2988890at2"/>
<dbReference type="InterPro" id="IPR036491">
    <property type="entry name" value="YugN-like_sf"/>
</dbReference>
<dbReference type="Proteomes" id="UP000316330">
    <property type="component" value="Unassembled WGS sequence"/>
</dbReference>
<dbReference type="SUPFAM" id="SSF160755">
    <property type="entry name" value="YugN-like"/>
    <property type="match status" value="1"/>
</dbReference>
<evidence type="ECO:0000313" key="2">
    <source>
        <dbReference type="Proteomes" id="UP000316330"/>
    </source>
</evidence>
<comment type="caution">
    <text evidence="1">The sequence shown here is derived from an EMBL/GenBank/DDBJ whole genome shotgun (WGS) entry which is preliminary data.</text>
</comment>
<dbReference type="AlphaFoldDB" id="A0A559JEP2"/>
<evidence type="ECO:0000313" key="1">
    <source>
        <dbReference type="EMBL" id="TVX98352.1"/>
    </source>
</evidence>
<organism evidence="1 2">
    <name type="scientific">Cohnella terricola</name>
    <dbReference type="NCBI Taxonomy" id="1289167"/>
    <lineage>
        <taxon>Bacteria</taxon>
        <taxon>Bacillati</taxon>
        <taxon>Bacillota</taxon>
        <taxon>Bacilli</taxon>
        <taxon>Bacillales</taxon>
        <taxon>Paenibacillaceae</taxon>
        <taxon>Cohnella</taxon>
    </lineage>
</organism>
<dbReference type="InterPro" id="IPR014967">
    <property type="entry name" value="Uncharacterised_YugN-like"/>
</dbReference>
<gene>
    <name evidence="1" type="ORF">FPZ45_16815</name>
</gene>
<dbReference type="Gene3D" id="3.30.310.100">
    <property type="entry name" value="YugN-like"/>
    <property type="match status" value="1"/>
</dbReference>
<name>A0A559JEP2_9BACL</name>
<evidence type="ECO:0008006" key="3">
    <source>
        <dbReference type="Google" id="ProtNLM"/>
    </source>
</evidence>
<sequence length="138" mass="15536">MRVLSSSLTSQIHDYGVSRELLSNRGFVLGGNWEYDRGSFDCALDDDHKVWLRLPFVVTAGKLDGEAEPMDTEIKFGEPYVLKHLYQEGLDEEAQASTLGGLLNQFSDPVDPDDGIESAWIERAKRKLNEIETIYSNP</sequence>
<protein>
    <recommendedName>
        <fullName evidence="3">YugN-like family protein</fullName>
    </recommendedName>
</protein>